<gene>
    <name evidence="1" type="ORF">Q0590_16405</name>
</gene>
<evidence type="ECO:0000313" key="2">
    <source>
        <dbReference type="Proteomes" id="UP001168528"/>
    </source>
</evidence>
<dbReference type="Proteomes" id="UP001168528">
    <property type="component" value="Unassembled WGS sequence"/>
</dbReference>
<dbReference type="RefSeq" id="WP_302038657.1">
    <property type="nucleotide sequence ID" value="NZ_JAUKPO010000008.1"/>
</dbReference>
<dbReference type="EMBL" id="JAUKPO010000008">
    <property type="protein sequence ID" value="MDO1447855.1"/>
    <property type="molecule type" value="Genomic_DNA"/>
</dbReference>
<organism evidence="1 2">
    <name type="scientific">Rhodocytophaga aerolata</name>
    <dbReference type="NCBI Taxonomy" id="455078"/>
    <lineage>
        <taxon>Bacteria</taxon>
        <taxon>Pseudomonadati</taxon>
        <taxon>Bacteroidota</taxon>
        <taxon>Cytophagia</taxon>
        <taxon>Cytophagales</taxon>
        <taxon>Rhodocytophagaceae</taxon>
        <taxon>Rhodocytophaga</taxon>
    </lineage>
</organism>
<comment type="caution">
    <text evidence="1">The sequence shown here is derived from an EMBL/GenBank/DDBJ whole genome shotgun (WGS) entry which is preliminary data.</text>
</comment>
<reference evidence="1" key="1">
    <citation type="submission" date="2023-07" db="EMBL/GenBank/DDBJ databases">
        <title>The genome sequence of Rhodocytophaga aerolata KACC 12507.</title>
        <authorList>
            <person name="Zhang X."/>
        </authorList>
    </citation>
    <scope>NUCLEOTIDE SEQUENCE</scope>
    <source>
        <strain evidence="1">KACC 12507</strain>
    </source>
</reference>
<protein>
    <submittedName>
        <fullName evidence="1">Uncharacterized protein</fullName>
    </submittedName>
</protein>
<name>A0ABT8R6X3_9BACT</name>
<proteinExistence type="predicted"/>
<accession>A0ABT8R6X3</accession>
<evidence type="ECO:0000313" key="1">
    <source>
        <dbReference type="EMBL" id="MDO1447855.1"/>
    </source>
</evidence>
<sequence>MKHIPQLEKELPGVLAGKYLFLESKIQAEQRVVAALNHFANAIQHKTRKQLVDIKLKILDESTSNKDITVFIAFMLNIVDIQLKKTAP</sequence>
<keyword evidence="2" id="KW-1185">Reference proteome</keyword>